<name>B9TF46_RICCO</name>
<dbReference type="InterPro" id="IPR006710">
    <property type="entry name" value="Glyco_hydro_43"/>
</dbReference>
<evidence type="ECO:0000256" key="2">
    <source>
        <dbReference type="ARBA" id="ARBA00022729"/>
    </source>
</evidence>
<evidence type="ECO:0000256" key="3">
    <source>
        <dbReference type="ARBA" id="ARBA00022801"/>
    </source>
</evidence>
<sequence>RAGRRGGAVRGASAAGGRGRTGIQAFAVDVGGRGRGGDGRPAAQAESLNEYRSREKFHGSDPRKATESGEEGGIMQHRLLPRSLSGDPMYRFALRALPALTLCVAAACAPAHAAEPVFHNPLVLQRADPQVSLQPDGWYYYTATVPEYDRIEIRRARSLDDLGAAPAKTVWRKHATGVMGAHIWAPEMHRIGGKWYIYFTAGSAEHPWEIRLYALENASADPFAGEWVERGQIKTGWESFSLDATTFEHRGQRYLVWTQTAPDGSKGTNIYLAKMDTPLSIKGPAVLLTKPEYAWEKVKFAVDEGPAVL</sequence>
<feature type="non-terminal residue" evidence="7">
    <location>
        <position position="309"/>
    </location>
</feature>
<dbReference type="EC" id="3.2.1.55" evidence="7"/>
<dbReference type="AlphaFoldDB" id="B9TF46"/>
<keyword evidence="3 5" id="KW-0378">Hydrolase</keyword>
<keyword evidence="2" id="KW-0732">Signal</keyword>
<proteinExistence type="inferred from homology"/>
<dbReference type="EMBL" id="EQ979510">
    <property type="protein sequence ID" value="EEF25518.1"/>
    <property type="molecule type" value="Genomic_DNA"/>
</dbReference>
<dbReference type="PANTHER" id="PTHR43817">
    <property type="entry name" value="GLYCOSYL HYDROLASE"/>
    <property type="match status" value="1"/>
</dbReference>
<gene>
    <name evidence="7" type="ORF">RCOM_1861530</name>
</gene>
<dbReference type="Pfam" id="PF04616">
    <property type="entry name" value="Glyco_hydro_43"/>
    <property type="match status" value="1"/>
</dbReference>
<keyword evidence="4 5" id="KW-0326">Glycosidase</keyword>
<evidence type="ECO:0000256" key="4">
    <source>
        <dbReference type="ARBA" id="ARBA00023295"/>
    </source>
</evidence>
<feature type="region of interest" description="Disordered" evidence="6">
    <location>
        <begin position="29"/>
        <end position="76"/>
    </location>
</feature>
<evidence type="ECO:0000256" key="1">
    <source>
        <dbReference type="ARBA" id="ARBA00009865"/>
    </source>
</evidence>
<dbReference type="GO" id="GO:0005975">
    <property type="term" value="P:carbohydrate metabolic process"/>
    <property type="evidence" value="ECO:0007669"/>
    <property type="project" value="InterPro"/>
</dbReference>
<dbReference type="PANTHER" id="PTHR43817:SF1">
    <property type="entry name" value="HYDROLASE, FAMILY 43, PUTATIVE (AFU_ORTHOLOGUE AFUA_3G01660)-RELATED"/>
    <property type="match status" value="1"/>
</dbReference>
<accession>B9TF46</accession>
<evidence type="ECO:0000313" key="7">
    <source>
        <dbReference type="EMBL" id="EEF25518.1"/>
    </source>
</evidence>
<evidence type="ECO:0000256" key="5">
    <source>
        <dbReference type="RuleBase" id="RU361187"/>
    </source>
</evidence>
<dbReference type="InParanoid" id="B9TF46"/>
<dbReference type="InterPro" id="IPR023296">
    <property type="entry name" value="Glyco_hydro_beta-prop_sf"/>
</dbReference>
<protein>
    <submittedName>
        <fullName evidence="7">Alpha-N-arabinofuranosidase 2, putative</fullName>
        <ecNumber evidence="7">3.2.1.55</ecNumber>
    </submittedName>
</protein>
<reference evidence="8" key="1">
    <citation type="journal article" date="2010" name="Nat. Biotechnol.">
        <title>Draft genome sequence of the oilseed species Ricinus communis.</title>
        <authorList>
            <person name="Chan A.P."/>
            <person name="Crabtree J."/>
            <person name="Zhao Q."/>
            <person name="Lorenzi H."/>
            <person name="Orvis J."/>
            <person name="Puiu D."/>
            <person name="Melake-Berhan A."/>
            <person name="Jones K.M."/>
            <person name="Redman J."/>
            <person name="Chen G."/>
            <person name="Cahoon E.B."/>
            <person name="Gedil M."/>
            <person name="Stanke M."/>
            <person name="Haas B.J."/>
            <person name="Wortman J.R."/>
            <person name="Fraser-Liggett C.M."/>
            <person name="Ravel J."/>
            <person name="Rabinowicz P.D."/>
        </authorList>
    </citation>
    <scope>NUCLEOTIDE SEQUENCE [LARGE SCALE GENOMIC DNA]</scope>
    <source>
        <strain evidence="8">cv. Hale</strain>
    </source>
</reference>
<evidence type="ECO:0000313" key="8">
    <source>
        <dbReference type="Proteomes" id="UP000008311"/>
    </source>
</evidence>
<organism evidence="7 8">
    <name type="scientific">Ricinus communis</name>
    <name type="common">Castor bean</name>
    <dbReference type="NCBI Taxonomy" id="3988"/>
    <lineage>
        <taxon>Eukaryota</taxon>
        <taxon>Viridiplantae</taxon>
        <taxon>Streptophyta</taxon>
        <taxon>Embryophyta</taxon>
        <taxon>Tracheophyta</taxon>
        <taxon>Spermatophyta</taxon>
        <taxon>Magnoliopsida</taxon>
        <taxon>eudicotyledons</taxon>
        <taxon>Gunneridae</taxon>
        <taxon>Pentapetalae</taxon>
        <taxon>rosids</taxon>
        <taxon>fabids</taxon>
        <taxon>Malpighiales</taxon>
        <taxon>Euphorbiaceae</taxon>
        <taxon>Acalyphoideae</taxon>
        <taxon>Acalypheae</taxon>
        <taxon>Ricinus</taxon>
    </lineage>
</organism>
<feature type="non-terminal residue" evidence="7">
    <location>
        <position position="1"/>
    </location>
</feature>
<dbReference type="GO" id="GO:0046556">
    <property type="term" value="F:alpha-L-arabinofuranosidase activity"/>
    <property type="evidence" value="ECO:0007669"/>
    <property type="project" value="UniProtKB-EC"/>
</dbReference>
<keyword evidence="8" id="KW-1185">Reference proteome</keyword>
<dbReference type="Proteomes" id="UP000008311">
    <property type="component" value="Unassembled WGS sequence"/>
</dbReference>
<dbReference type="SUPFAM" id="SSF75005">
    <property type="entry name" value="Arabinanase/levansucrase/invertase"/>
    <property type="match status" value="1"/>
</dbReference>
<dbReference type="eggNOG" id="ENOG502R8XS">
    <property type="taxonomic scope" value="Eukaryota"/>
</dbReference>
<comment type="similarity">
    <text evidence="1 5">Belongs to the glycosyl hydrolase 43 family.</text>
</comment>
<feature type="compositionally biased region" description="Basic and acidic residues" evidence="6">
    <location>
        <begin position="49"/>
        <end position="67"/>
    </location>
</feature>
<evidence type="ECO:0000256" key="6">
    <source>
        <dbReference type="SAM" id="MobiDB-lite"/>
    </source>
</evidence>
<dbReference type="Gene3D" id="2.115.10.20">
    <property type="entry name" value="Glycosyl hydrolase domain, family 43"/>
    <property type="match status" value="1"/>
</dbReference>